<dbReference type="OrthoDB" id="5240389at2759"/>
<name>A0A423X222_9PEZI</name>
<organism evidence="2 3">
    <name type="scientific">Cytospora schulzeri</name>
    <dbReference type="NCBI Taxonomy" id="448051"/>
    <lineage>
        <taxon>Eukaryota</taxon>
        <taxon>Fungi</taxon>
        <taxon>Dikarya</taxon>
        <taxon>Ascomycota</taxon>
        <taxon>Pezizomycotina</taxon>
        <taxon>Sordariomycetes</taxon>
        <taxon>Sordariomycetidae</taxon>
        <taxon>Diaporthales</taxon>
        <taxon>Cytosporaceae</taxon>
        <taxon>Cytospora</taxon>
    </lineage>
</organism>
<sequence length="400" mass="43390">MESDTGRARSSIARNARARVPLGAPQIRNLPATPPGLASFAGPNPIPVGPLLQPQTPRQPPIVLGVPDNATLPQTGPQVAAGGGGGGGGGDPDSSPSDNGDGRGGPGRNPLGPPPDGIPRQVPVDEIRAEWAELEALIAQFVDDCLPKSMPLDFPETKREELTQYQSFCSPPDIADWMLVFPQYAKYMFQARIWTVLYTSIFQGGATFWAGNDMFEEGVPLGAGEAMSNIAGELFLVDERPKTFAARQAFLLGRPGIVNFVQNHLISQDRHEEVVQEVAGDILYCFDPYFAPEFLPDDADDDLSPLRSRALQLVRKAREIDLHIRAADGMTWPFWGIPGERLWSEDFGFEAVKAHEFEGSMPWQSFGSVGPMSTVSLCVVPGLTRLNGRMGPVETVPELY</sequence>
<evidence type="ECO:0000256" key="1">
    <source>
        <dbReference type="SAM" id="MobiDB-lite"/>
    </source>
</evidence>
<protein>
    <submittedName>
        <fullName evidence="2">Uncharacterized protein</fullName>
    </submittedName>
</protein>
<evidence type="ECO:0000313" key="3">
    <source>
        <dbReference type="Proteomes" id="UP000283895"/>
    </source>
</evidence>
<evidence type="ECO:0000313" key="2">
    <source>
        <dbReference type="EMBL" id="ROW09841.1"/>
    </source>
</evidence>
<dbReference type="AlphaFoldDB" id="A0A423X222"/>
<feature type="compositionally biased region" description="Low complexity" evidence="1">
    <location>
        <begin position="8"/>
        <end position="19"/>
    </location>
</feature>
<feature type="compositionally biased region" description="Gly residues" evidence="1">
    <location>
        <begin position="81"/>
        <end position="91"/>
    </location>
</feature>
<accession>A0A423X222</accession>
<keyword evidence="3" id="KW-1185">Reference proteome</keyword>
<comment type="caution">
    <text evidence="2">The sequence shown here is derived from an EMBL/GenBank/DDBJ whole genome shotgun (WGS) entry which is preliminary data.</text>
</comment>
<proteinExistence type="predicted"/>
<dbReference type="Proteomes" id="UP000283895">
    <property type="component" value="Unassembled WGS sequence"/>
</dbReference>
<reference evidence="2 3" key="1">
    <citation type="submission" date="2015-09" db="EMBL/GenBank/DDBJ databases">
        <title>Host preference determinants of Valsa canker pathogens revealed by comparative genomics.</title>
        <authorList>
            <person name="Yin Z."/>
            <person name="Huang L."/>
        </authorList>
    </citation>
    <scope>NUCLEOTIDE SEQUENCE [LARGE SCALE GENOMIC DNA]</scope>
    <source>
        <strain evidence="2 3">03-1</strain>
    </source>
</reference>
<dbReference type="EMBL" id="LKEA01000004">
    <property type="protein sequence ID" value="ROW09841.1"/>
    <property type="molecule type" value="Genomic_DNA"/>
</dbReference>
<feature type="region of interest" description="Disordered" evidence="1">
    <location>
        <begin position="1"/>
        <end position="121"/>
    </location>
</feature>
<gene>
    <name evidence="2" type="ORF">VMCG_02169</name>
</gene>